<comment type="caution">
    <text evidence="1">The sequence shown here is derived from an EMBL/GenBank/DDBJ whole genome shotgun (WGS) entry which is preliminary data.</text>
</comment>
<reference evidence="1 2" key="1">
    <citation type="submission" date="2019-04" db="EMBL/GenBank/DDBJ databases">
        <title>Lysinibacillus genome sequencing.</title>
        <authorList>
            <person name="Dunlap C."/>
        </authorList>
    </citation>
    <scope>NUCLEOTIDE SEQUENCE [LARGE SCALE GENOMIC DNA]</scope>
    <source>
        <strain evidence="1 2">KCTC 33042</strain>
    </source>
</reference>
<gene>
    <name evidence="1" type="ORF">FC748_18160</name>
</gene>
<protein>
    <submittedName>
        <fullName evidence="1">Uncharacterized protein</fullName>
    </submittedName>
</protein>
<dbReference type="RefSeq" id="WP_108031027.1">
    <property type="nucleotide sequence ID" value="NZ_PYUE01000008.1"/>
</dbReference>
<dbReference type="EMBL" id="SZPT01000005">
    <property type="protein sequence ID" value="TKI46250.1"/>
    <property type="molecule type" value="Genomic_DNA"/>
</dbReference>
<evidence type="ECO:0000313" key="1">
    <source>
        <dbReference type="EMBL" id="TKI46250.1"/>
    </source>
</evidence>
<proteinExistence type="predicted"/>
<name>A0ABY2SUY6_9BACI</name>
<dbReference type="Proteomes" id="UP000308330">
    <property type="component" value="Unassembled WGS sequence"/>
</dbReference>
<keyword evidence="2" id="KW-1185">Reference proteome</keyword>
<evidence type="ECO:0000313" key="2">
    <source>
        <dbReference type="Proteomes" id="UP000308330"/>
    </source>
</evidence>
<sequence length="294" mass="33806">MKIKDRHFPYPVLSPFSDDIVGEPLKAEIEAQTIENGLEFKVTFQLENEALQQLIATGQAVYAVHLECSSTMKRFYERAAQPIFIFTIDQKLLNNVVEINFFIVANEDIYGYHNTNFHKDFEGAQFNIQKGDQLAFTETVKMNITKEPIAKTNSIFELAINPLENAPLITTDFEEKIVISIPKSVYEEITNLRGLIGSDVDQLLISMYYMPALIEGLYYIRDLIDNDEIHFFESTIWYRSIAKRLETLGTNIEQLNQEENIPDLAMQILDNVNERGLVSIARIFGIEEEGEFEE</sequence>
<accession>A0ABY2SUY6</accession>
<organism evidence="1 2">
    <name type="scientific">Lysinibacillus tabacifolii</name>
    <dbReference type="NCBI Taxonomy" id="1173107"/>
    <lineage>
        <taxon>Bacteria</taxon>
        <taxon>Bacillati</taxon>
        <taxon>Bacillota</taxon>
        <taxon>Bacilli</taxon>
        <taxon>Bacillales</taxon>
        <taxon>Bacillaceae</taxon>
        <taxon>Lysinibacillus</taxon>
    </lineage>
</organism>